<gene>
    <name evidence="2" type="ORF">DFR74_1357</name>
</gene>
<proteinExistence type="predicted"/>
<organism evidence="2 3">
    <name type="scientific">Nocardia puris</name>
    <dbReference type="NCBI Taxonomy" id="208602"/>
    <lineage>
        <taxon>Bacteria</taxon>
        <taxon>Bacillati</taxon>
        <taxon>Actinomycetota</taxon>
        <taxon>Actinomycetes</taxon>
        <taxon>Mycobacteriales</taxon>
        <taxon>Nocardiaceae</taxon>
        <taxon>Nocardia</taxon>
    </lineage>
</organism>
<evidence type="ECO:0000259" key="1">
    <source>
        <dbReference type="SMART" id="SM00507"/>
    </source>
</evidence>
<dbReference type="Gene3D" id="1.10.30.50">
    <property type="match status" value="1"/>
</dbReference>
<feature type="domain" description="HNH nuclease" evidence="1">
    <location>
        <begin position="94"/>
        <end position="143"/>
    </location>
</feature>
<dbReference type="AlphaFoldDB" id="A0A366CTH7"/>
<dbReference type="EMBL" id="QNRE01000035">
    <property type="protein sequence ID" value="RBO79613.1"/>
    <property type="molecule type" value="Genomic_DNA"/>
</dbReference>
<sequence length="288" mass="33006">MWRSEPPQCSVTEIITECVRRSRREGIADRVAEDLTHAQENSEKLQGFIKNGTTWMATPQDFPLARLSKEDMEYLYTERLVGKAASAPRRYYDAIKAVKITQLCPYCNATRVATLDHFLPKANYATLSVDPWNLVPCCSDCNRTLNNFTATRADESPYHPYGEEIPDPMERWLYAEVQRGDPPAVRFYVQPPMDWPDHTGRRVRFLFERFDLQTVYSGCAAQYILESQEAVRRQHEQCANSSIAAASARADRLCAASDVANALRTVNNVRSVIYESLADEEWFCRAEW</sequence>
<keyword evidence="3" id="KW-1185">Reference proteome</keyword>
<dbReference type="Proteomes" id="UP000252586">
    <property type="component" value="Unassembled WGS sequence"/>
</dbReference>
<dbReference type="CDD" id="cd00085">
    <property type="entry name" value="HNHc"/>
    <property type="match status" value="1"/>
</dbReference>
<comment type="caution">
    <text evidence="2">The sequence shown here is derived from an EMBL/GenBank/DDBJ whole genome shotgun (WGS) entry which is preliminary data.</text>
</comment>
<dbReference type="SMART" id="SM00507">
    <property type="entry name" value="HNHc"/>
    <property type="match status" value="1"/>
</dbReference>
<dbReference type="STRING" id="1210090.GCA_001613185_06898"/>
<name>A0A366CTH7_9NOCA</name>
<evidence type="ECO:0000313" key="2">
    <source>
        <dbReference type="EMBL" id="RBO79613.1"/>
    </source>
</evidence>
<reference evidence="2 3" key="1">
    <citation type="submission" date="2018-06" db="EMBL/GenBank/DDBJ databases">
        <title>Genomic Encyclopedia of Type Strains, Phase IV (KMG-IV): sequencing the most valuable type-strain genomes for metagenomic binning, comparative biology and taxonomic classification.</title>
        <authorList>
            <person name="Goeker M."/>
        </authorList>
    </citation>
    <scope>NUCLEOTIDE SEQUENCE [LARGE SCALE GENOMIC DNA]</scope>
    <source>
        <strain evidence="2 3">DSM 44599</strain>
    </source>
</reference>
<dbReference type="InterPro" id="IPR003615">
    <property type="entry name" value="HNH_nuc"/>
</dbReference>
<evidence type="ECO:0000313" key="3">
    <source>
        <dbReference type="Proteomes" id="UP000252586"/>
    </source>
</evidence>
<protein>
    <recommendedName>
        <fullName evidence="1">HNH nuclease domain-containing protein</fullName>
    </recommendedName>
</protein>
<accession>A0A366CTH7</accession>